<dbReference type="STRING" id="1437059.A6A05_00275"/>
<dbReference type="Gene3D" id="3.90.550.10">
    <property type="entry name" value="Spore Coat Polysaccharide Biosynthesis Protein SpsA, Chain A"/>
    <property type="match status" value="1"/>
</dbReference>
<keyword evidence="3" id="KW-1185">Reference proteome</keyword>
<name>A0A178MW32_9PROT</name>
<reference evidence="2 3" key="1">
    <citation type="submission" date="2016-04" db="EMBL/GenBank/DDBJ databases">
        <title>Draft genome sequence of freshwater magnetotactic bacteria Magnetospirillum marisnigri SP-1 and Magnetospirillum moscoviense BB-1.</title>
        <authorList>
            <person name="Koziaeva V."/>
            <person name="Dziuba M.V."/>
            <person name="Ivanov T.M."/>
            <person name="Kuznetsov B."/>
            <person name="Grouzdev D.S."/>
        </authorList>
    </citation>
    <scope>NUCLEOTIDE SEQUENCE [LARGE SCALE GENOMIC DNA]</scope>
    <source>
        <strain evidence="2 3">BB-1</strain>
    </source>
</reference>
<feature type="domain" description="Glycosyltransferase 2-like" evidence="1">
    <location>
        <begin position="7"/>
        <end position="132"/>
    </location>
</feature>
<proteinExistence type="predicted"/>
<dbReference type="PANTHER" id="PTHR43685">
    <property type="entry name" value="GLYCOSYLTRANSFERASE"/>
    <property type="match status" value="1"/>
</dbReference>
<evidence type="ECO:0000313" key="2">
    <source>
        <dbReference type="EMBL" id="OAN55030.1"/>
    </source>
</evidence>
<dbReference type="RefSeq" id="WP_068498072.1">
    <property type="nucleotide sequence ID" value="NZ_LWQU01000104.1"/>
</dbReference>
<accession>A0A178MW32</accession>
<dbReference type="EMBL" id="LWQU01000104">
    <property type="protein sequence ID" value="OAN55030.1"/>
    <property type="molecule type" value="Genomic_DNA"/>
</dbReference>
<dbReference type="InterPro" id="IPR050834">
    <property type="entry name" value="Glycosyltransf_2"/>
</dbReference>
<evidence type="ECO:0000313" key="3">
    <source>
        <dbReference type="Proteomes" id="UP000078543"/>
    </source>
</evidence>
<dbReference type="Proteomes" id="UP000078543">
    <property type="component" value="Unassembled WGS sequence"/>
</dbReference>
<evidence type="ECO:0000259" key="1">
    <source>
        <dbReference type="Pfam" id="PF00535"/>
    </source>
</evidence>
<organism evidence="2 3">
    <name type="scientific">Magnetospirillum moscoviense</name>
    <dbReference type="NCBI Taxonomy" id="1437059"/>
    <lineage>
        <taxon>Bacteria</taxon>
        <taxon>Pseudomonadati</taxon>
        <taxon>Pseudomonadota</taxon>
        <taxon>Alphaproteobacteria</taxon>
        <taxon>Rhodospirillales</taxon>
        <taxon>Rhodospirillaceae</taxon>
        <taxon>Magnetospirillum</taxon>
    </lineage>
</organism>
<sequence>MSLADVSVVMPAYNNAQTIARALASVAAQTLPPRQVVVVDDGSVDGTADMAESCRPGLGATELVVVRQANQGAGAARNRALVAASSTFVAFLDADDEWLPDKIRVSLDLLADPEILYVSHDVLVQECDGRQSVRDCARHFAQAGDPFLALSVRGFVGTSTVVARRQAVLDAGGFEPSLRAAQDHDLWLRLARIGRFRVFPGALMRYHVNPSGITANVARRRHCSYAVLRRHLPAMRARPGGWRAALTRAVILHVEAAAAFRQQGHWWKAVGEMIRVGPALASVVWWLATMRADH</sequence>
<dbReference type="InterPro" id="IPR029044">
    <property type="entry name" value="Nucleotide-diphossugar_trans"/>
</dbReference>
<dbReference type="PANTHER" id="PTHR43685:SF2">
    <property type="entry name" value="GLYCOSYLTRANSFERASE 2-LIKE DOMAIN-CONTAINING PROTEIN"/>
    <property type="match status" value="1"/>
</dbReference>
<dbReference type="SUPFAM" id="SSF53448">
    <property type="entry name" value="Nucleotide-diphospho-sugar transferases"/>
    <property type="match status" value="1"/>
</dbReference>
<protein>
    <recommendedName>
        <fullName evidence="1">Glycosyltransferase 2-like domain-containing protein</fullName>
    </recommendedName>
</protein>
<gene>
    <name evidence="2" type="ORF">A6A05_00275</name>
</gene>
<dbReference type="InterPro" id="IPR001173">
    <property type="entry name" value="Glyco_trans_2-like"/>
</dbReference>
<dbReference type="OrthoDB" id="6383742at2"/>
<dbReference type="Pfam" id="PF00535">
    <property type="entry name" value="Glycos_transf_2"/>
    <property type="match status" value="1"/>
</dbReference>
<dbReference type="AlphaFoldDB" id="A0A178MW32"/>
<dbReference type="CDD" id="cd00761">
    <property type="entry name" value="Glyco_tranf_GTA_type"/>
    <property type="match status" value="1"/>
</dbReference>
<comment type="caution">
    <text evidence="2">The sequence shown here is derived from an EMBL/GenBank/DDBJ whole genome shotgun (WGS) entry which is preliminary data.</text>
</comment>